<name>A0ACC3BMV9_PYRYE</name>
<evidence type="ECO:0000313" key="1">
    <source>
        <dbReference type="EMBL" id="KAK1859306.1"/>
    </source>
</evidence>
<sequence>MSPPPPPVVRSILAALLLRLFASGLRGPPAPQLPPRPPRSPTRPPSTPPSSERVAAAAAATASMAPWERYHLDPPPPGGTPRSQRVLNWCLLVLAPAGMAWEWKTGNLRVPGGGAEGGAREVMCS</sequence>
<organism evidence="1 2">
    <name type="scientific">Pyropia yezoensis</name>
    <name type="common">Susabi-nori</name>
    <name type="synonym">Porphyra yezoensis</name>
    <dbReference type="NCBI Taxonomy" id="2788"/>
    <lineage>
        <taxon>Eukaryota</taxon>
        <taxon>Rhodophyta</taxon>
        <taxon>Bangiophyceae</taxon>
        <taxon>Bangiales</taxon>
        <taxon>Bangiaceae</taxon>
        <taxon>Pyropia</taxon>
    </lineage>
</organism>
<evidence type="ECO:0000313" key="2">
    <source>
        <dbReference type="Proteomes" id="UP000798662"/>
    </source>
</evidence>
<keyword evidence="2" id="KW-1185">Reference proteome</keyword>
<accession>A0ACC3BMV9</accession>
<gene>
    <name evidence="1" type="ORF">I4F81_001903</name>
</gene>
<comment type="caution">
    <text evidence="1">The sequence shown here is derived from an EMBL/GenBank/DDBJ whole genome shotgun (WGS) entry which is preliminary data.</text>
</comment>
<dbReference type="EMBL" id="CM020618">
    <property type="protein sequence ID" value="KAK1859306.1"/>
    <property type="molecule type" value="Genomic_DNA"/>
</dbReference>
<protein>
    <submittedName>
        <fullName evidence="1">Uncharacterized protein</fullName>
    </submittedName>
</protein>
<proteinExistence type="predicted"/>
<reference evidence="1" key="1">
    <citation type="submission" date="2019-11" db="EMBL/GenBank/DDBJ databases">
        <title>Nori genome reveals adaptations in red seaweeds to the harsh intertidal environment.</title>
        <authorList>
            <person name="Wang D."/>
            <person name="Mao Y."/>
        </authorList>
    </citation>
    <scope>NUCLEOTIDE SEQUENCE</scope>
    <source>
        <tissue evidence="1">Gametophyte</tissue>
    </source>
</reference>
<dbReference type="Proteomes" id="UP000798662">
    <property type="component" value="Chromosome 1"/>
</dbReference>